<dbReference type="Pfam" id="PF06417">
    <property type="entry name" value="EMC4"/>
    <property type="match status" value="1"/>
</dbReference>
<dbReference type="GO" id="GO:0005789">
    <property type="term" value="C:endoplasmic reticulum membrane"/>
    <property type="evidence" value="ECO:0007669"/>
    <property type="project" value="UniProtKB-SubCell"/>
</dbReference>
<keyword evidence="6 8" id="KW-1133">Transmembrane helix</keyword>
<comment type="similarity">
    <text evidence="2">Belongs to the EMC4 family.</text>
</comment>
<keyword evidence="4 8" id="KW-0812">Transmembrane</keyword>
<feature type="transmembrane region" description="Helical" evidence="8">
    <location>
        <begin position="93"/>
        <end position="116"/>
    </location>
</feature>
<name>A0AAF0IWW9_9BASI</name>
<keyword evidence="5" id="KW-0256">Endoplasmic reticulum</keyword>
<dbReference type="AlphaFoldDB" id="A0AAF0IWW9"/>
<evidence type="ECO:0000256" key="5">
    <source>
        <dbReference type="ARBA" id="ARBA00022824"/>
    </source>
</evidence>
<dbReference type="InterPro" id="IPR009445">
    <property type="entry name" value="TMEM85/Emc4"/>
</dbReference>
<sequence length="188" mass="20582">MARSAALAAWSVGYGQIKPKTSRLDDIPDIMIGFTDAKVRPPSPRALTQSLAQQEKNKEVASKPVDATSIQVSKAWEAAMAPAKSIPMNLMMLYMSGNSVQIFSMMVVYMTVVNPLKAITTVNAVFAPYHNPKHSVLPQMLVFILCQLACTAVGLYKCWSMGLLPTEASDWLAWYKGPQPLEYTLGLA</sequence>
<keyword evidence="10" id="KW-1185">Reference proteome</keyword>
<evidence type="ECO:0000256" key="6">
    <source>
        <dbReference type="ARBA" id="ARBA00022989"/>
    </source>
</evidence>
<dbReference type="PANTHER" id="PTHR19315">
    <property type="entry name" value="ER MEMBRANE PROTEIN COMPLEX SUBUNIT 4"/>
    <property type="match status" value="1"/>
</dbReference>
<reference evidence="9" key="1">
    <citation type="submission" date="2023-03" db="EMBL/GenBank/DDBJ databases">
        <title>Mating type loci evolution in Malassezia.</title>
        <authorList>
            <person name="Coelho M.A."/>
        </authorList>
    </citation>
    <scope>NUCLEOTIDE SEQUENCE</scope>
    <source>
        <strain evidence="9">CBS 7876</strain>
    </source>
</reference>
<evidence type="ECO:0000256" key="8">
    <source>
        <dbReference type="SAM" id="Phobius"/>
    </source>
</evidence>
<keyword evidence="7 8" id="KW-0472">Membrane</keyword>
<dbReference type="Proteomes" id="UP001214603">
    <property type="component" value="Chromosome 4"/>
</dbReference>
<gene>
    <name evidence="9" type="ORF">MOBT1_002192</name>
</gene>
<protein>
    <recommendedName>
        <fullName evidence="3">ER membrane protein complex subunit 4</fullName>
    </recommendedName>
</protein>
<evidence type="ECO:0000256" key="3">
    <source>
        <dbReference type="ARBA" id="ARBA00020820"/>
    </source>
</evidence>
<organism evidence="9 10">
    <name type="scientific">Malassezia obtusa</name>
    <dbReference type="NCBI Taxonomy" id="76774"/>
    <lineage>
        <taxon>Eukaryota</taxon>
        <taxon>Fungi</taxon>
        <taxon>Dikarya</taxon>
        <taxon>Basidiomycota</taxon>
        <taxon>Ustilaginomycotina</taxon>
        <taxon>Malasseziomycetes</taxon>
        <taxon>Malasseziales</taxon>
        <taxon>Malasseziaceae</taxon>
        <taxon>Malassezia</taxon>
    </lineage>
</organism>
<evidence type="ECO:0000313" key="9">
    <source>
        <dbReference type="EMBL" id="WFD03501.1"/>
    </source>
</evidence>
<evidence type="ECO:0000256" key="4">
    <source>
        <dbReference type="ARBA" id="ARBA00022692"/>
    </source>
</evidence>
<evidence type="ECO:0000256" key="7">
    <source>
        <dbReference type="ARBA" id="ARBA00023136"/>
    </source>
</evidence>
<dbReference type="EMBL" id="CP119937">
    <property type="protein sequence ID" value="WFD03501.1"/>
    <property type="molecule type" value="Genomic_DNA"/>
</dbReference>
<proteinExistence type="inferred from homology"/>
<comment type="subcellular location">
    <subcellularLocation>
        <location evidence="1">Endoplasmic reticulum membrane</location>
        <topology evidence="1">Multi-pass membrane protein</topology>
    </subcellularLocation>
</comment>
<feature type="transmembrane region" description="Helical" evidence="8">
    <location>
        <begin position="136"/>
        <end position="156"/>
    </location>
</feature>
<evidence type="ECO:0000313" key="10">
    <source>
        <dbReference type="Proteomes" id="UP001214603"/>
    </source>
</evidence>
<evidence type="ECO:0000256" key="2">
    <source>
        <dbReference type="ARBA" id="ARBA00007715"/>
    </source>
</evidence>
<accession>A0AAF0IWW9</accession>
<evidence type="ECO:0000256" key="1">
    <source>
        <dbReference type="ARBA" id="ARBA00004477"/>
    </source>
</evidence>